<evidence type="ECO:0000313" key="1">
    <source>
        <dbReference type="EMBL" id="CAB5133543.1"/>
    </source>
</evidence>
<name>A0A6J7W161_9ZZZZ</name>
<proteinExistence type="predicted"/>
<accession>A0A6J7W161</accession>
<dbReference type="Pfam" id="PF11307">
    <property type="entry name" value="DUF3109"/>
    <property type="match status" value="1"/>
</dbReference>
<dbReference type="InterPro" id="IPR021458">
    <property type="entry name" value="Rv0495c"/>
</dbReference>
<gene>
    <name evidence="1" type="ORF">UFOPK4422_01493</name>
</gene>
<reference evidence="1" key="1">
    <citation type="submission" date="2020-05" db="EMBL/GenBank/DDBJ databases">
        <authorList>
            <person name="Chiriac C."/>
            <person name="Salcher M."/>
            <person name="Ghai R."/>
            <person name="Kavagutti S V."/>
        </authorList>
    </citation>
    <scope>NUCLEOTIDE SEQUENCE</scope>
</reference>
<dbReference type="EMBL" id="CAFBRX010000198">
    <property type="protein sequence ID" value="CAB5133543.1"/>
    <property type="molecule type" value="Genomic_DNA"/>
</dbReference>
<dbReference type="AlphaFoldDB" id="A0A6J7W161"/>
<sequence>MNVAALAATLSPDIFQFHDEAIVNGIFRDEQNDATRVIDGACIFHNRHGFAGGEGCALHLGALSYNESPVDWKPSVCWQLPIKVDWVMREDDVEIATVRAWKKSDWGEHSENMAWCCTEEPEAYVGENQVIESLSQELTAIVGDAVYVELRRRLTQP</sequence>
<organism evidence="1">
    <name type="scientific">freshwater metagenome</name>
    <dbReference type="NCBI Taxonomy" id="449393"/>
    <lineage>
        <taxon>unclassified sequences</taxon>
        <taxon>metagenomes</taxon>
        <taxon>ecological metagenomes</taxon>
    </lineage>
</organism>
<protein>
    <submittedName>
        <fullName evidence="1">Unannotated protein</fullName>
    </submittedName>
</protein>